<evidence type="ECO:0000259" key="2">
    <source>
        <dbReference type="Pfam" id="PF00535"/>
    </source>
</evidence>
<evidence type="ECO:0000313" key="3">
    <source>
        <dbReference type="EMBL" id="ENV08861.1"/>
    </source>
</evidence>
<gene>
    <name evidence="3" type="ORF">F966_02506</name>
</gene>
<keyword evidence="1" id="KW-0472">Membrane</keyword>
<dbReference type="eggNOG" id="COG0463">
    <property type="taxonomic scope" value="Bacteria"/>
</dbReference>
<dbReference type="GO" id="GO:0005886">
    <property type="term" value="C:plasma membrane"/>
    <property type="evidence" value="ECO:0007669"/>
    <property type="project" value="TreeGrafter"/>
</dbReference>
<accession>N8WA99</accession>
<dbReference type="InterPro" id="IPR029044">
    <property type="entry name" value="Nucleotide-diphossugar_trans"/>
</dbReference>
<dbReference type="RefSeq" id="WP_004805602.1">
    <property type="nucleotide sequence ID" value="NZ_KB849440.1"/>
</dbReference>
<keyword evidence="1" id="KW-1133">Transmembrane helix</keyword>
<comment type="caution">
    <text evidence="3">The sequence shown here is derived from an EMBL/GenBank/DDBJ whole genome shotgun (WGS) entry which is preliminary data.</text>
</comment>
<proteinExistence type="predicted"/>
<reference evidence="3 4" key="1">
    <citation type="submission" date="2013-02" db="EMBL/GenBank/DDBJ databases">
        <title>The Genome Sequence of Acinetobacter sp. CIP 56.2.</title>
        <authorList>
            <consortium name="The Broad Institute Genome Sequencing Platform"/>
            <consortium name="The Broad Institute Genome Sequencing Center for Infectious Disease"/>
            <person name="Cerqueira G."/>
            <person name="Feldgarden M."/>
            <person name="Courvalin P."/>
            <person name="Perichon B."/>
            <person name="Grillot-Courvalin C."/>
            <person name="Clermont D."/>
            <person name="Rocha E."/>
            <person name="Yoon E.-J."/>
            <person name="Nemec A."/>
            <person name="Walker B."/>
            <person name="Young S.K."/>
            <person name="Zeng Q."/>
            <person name="Gargeya S."/>
            <person name="Fitzgerald M."/>
            <person name="Haas B."/>
            <person name="Abouelleil A."/>
            <person name="Alvarado L."/>
            <person name="Arachchi H.M."/>
            <person name="Berlin A.M."/>
            <person name="Chapman S.B."/>
            <person name="Dewar J."/>
            <person name="Goldberg J."/>
            <person name="Griggs A."/>
            <person name="Gujja S."/>
            <person name="Hansen M."/>
            <person name="Howarth C."/>
            <person name="Imamovic A."/>
            <person name="Larimer J."/>
            <person name="McCowan C."/>
            <person name="Murphy C."/>
            <person name="Neiman D."/>
            <person name="Pearson M."/>
            <person name="Priest M."/>
            <person name="Roberts A."/>
            <person name="Saif S."/>
            <person name="Shea T."/>
            <person name="Sisk P."/>
            <person name="Sykes S."/>
            <person name="Wortman J."/>
            <person name="Nusbaum C."/>
            <person name="Birren B."/>
        </authorList>
    </citation>
    <scope>NUCLEOTIDE SEQUENCE [LARGE SCALE GENOMIC DNA]</scope>
    <source>
        <strain evidence="3 4">CIP 56.2</strain>
    </source>
</reference>
<feature type="domain" description="Glycosyltransferase 2-like" evidence="2">
    <location>
        <begin position="8"/>
        <end position="168"/>
    </location>
</feature>
<dbReference type="EMBL" id="APPH01000010">
    <property type="protein sequence ID" value="ENV08861.1"/>
    <property type="molecule type" value="Genomic_DNA"/>
</dbReference>
<dbReference type="CDD" id="cd04187">
    <property type="entry name" value="DPM1_like_bac"/>
    <property type="match status" value="1"/>
</dbReference>
<sequence>MINSPFLSCVVPAYNEAENLKKFIPALAQQLEQQNLRYEIIIIDDGSKDNSIAVLQQMLDDYPLRILTLSRNFGKEAALSAGLDYVTGDATLLIDADFQHPLNAIPTMIQLWKDGYDMVYGIRDRSTESWLKEIFTQGYYHILNLSSSVDIPENAGDFRLLDAKVVEAVRKLPEKNRYMKGLYAWVGFKSIGIHFTEQQRQFGQSSFNFKALFQLAMSGLTGFSDLPLRLCIYLGALLALFAMSYGIWIIIETMIEGIRIPGWATLAAGMTLLGGIQLLCIGILGEYIGRIYAEVKNRPKYIVSAEYSNNHAKPLVHDKQNNVVSL</sequence>
<dbReference type="PANTHER" id="PTHR48090:SF8">
    <property type="entry name" value="GLYCOSYLTRANSFERASE CSBB-RELATED"/>
    <property type="match status" value="1"/>
</dbReference>
<dbReference type="PATRIC" id="fig|1144672.3.peg.2401"/>
<dbReference type="AlphaFoldDB" id="N8WA99"/>
<dbReference type="InterPro" id="IPR050256">
    <property type="entry name" value="Glycosyltransferase_2"/>
</dbReference>
<dbReference type="HOGENOM" id="CLU_033536_0_1_6"/>
<keyword evidence="1" id="KW-0812">Transmembrane</keyword>
<name>N8WA99_9GAMM</name>
<dbReference type="STRING" id="1144672.F966_02506"/>
<dbReference type="Pfam" id="PF00535">
    <property type="entry name" value="Glycos_transf_2"/>
    <property type="match status" value="1"/>
</dbReference>
<organism evidence="3 4">
    <name type="scientific">Acinetobacter higginsii</name>
    <dbReference type="NCBI Taxonomy" id="70347"/>
    <lineage>
        <taxon>Bacteria</taxon>
        <taxon>Pseudomonadati</taxon>
        <taxon>Pseudomonadota</taxon>
        <taxon>Gammaproteobacteria</taxon>
        <taxon>Moraxellales</taxon>
        <taxon>Moraxellaceae</taxon>
        <taxon>Acinetobacter</taxon>
    </lineage>
</organism>
<evidence type="ECO:0000313" key="4">
    <source>
        <dbReference type="Proteomes" id="UP000013209"/>
    </source>
</evidence>
<feature type="transmembrane region" description="Helical" evidence="1">
    <location>
        <begin position="263"/>
        <end position="288"/>
    </location>
</feature>
<evidence type="ECO:0000256" key="1">
    <source>
        <dbReference type="SAM" id="Phobius"/>
    </source>
</evidence>
<dbReference type="Gene3D" id="3.90.550.10">
    <property type="entry name" value="Spore Coat Polysaccharide Biosynthesis Protein SpsA, Chain A"/>
    <property type="match status" value="1"/>
</dbReference>
<dbReference type="SUPFAM" id="SSF53448">
    <property type="entry name" value="Nucleotide-diphospho-sugar transferases"/>
    <property type="match status" value="1"/>
</dbReference>
<dbReference type="Proteomes" id="UP000013209">
    <property type="component" value="Unassembled WGS sequence"/>
</dbReference>
<protein>
    <recommendedName>
        <fullName evidence="2">Glycosyltransferase 2-like domain-containing protein</fullName>
    </recommendedName>
</protein>
<dbReference type="PANTHER" id="PTHR48090">
    <property type="entry name" value="UNDECAPRENYL-PHOSPHATE 4-DEOXY-4-FORMAMIDO-L-ARABINOSE TRANSFERASE-RELATED"/>
    <property type="match status" value="1"/>
</dbReference>
<feature type="transmembrane region" description="Helical" evidence="1">
    <location>
        <begin position="230"/>
        <end position="251"/>
    </location>
</feature>
<dbReference type="InterPro" id="IPR001173">
    <property type="entry name" value="Glyco_trans_2-like"/>
</dbReference>